<keyword evidence="8" id="KW-1185">Reference proteome</keyword>
<reference evidence="7 8" key="1">
    <citation type="submission" date="2021-03" db="EMBL/GenBank/DDBJ databases">
        <title>Isolation and description of Capnocytophaga bilenii sp. nov., a novel Capnocytophaga species, isolated from a gingivitis subject.</title>
        <authorList>
            <person name="Antezack A."/>
            <person name="Monnet-Corti V."/>
            <person name="La Scola B."/>
        </authorList>
    </citation>
    <scope>NUCLEOTIDE SEQUENCE [LARGE SCALE GENOMIC DNA]</scope>
    <source>
        <strain evidence="7 8">Marseille-Q4570</strain>
    </source>
</reference>
<organism evidence="7 8">
    <name type="scientific">Capnocytophaga bilenii</name>
    <dbReference type="NCBI Taxonomy" id="2819369"/>
    <lineage>
        <taxon>Bacteria</taxon>
        <taxon>Pseudomonadati</taxon>
        <taxon>Bacteroidota</taxon>
        <taxon>Flavobacteriia</taxon>
        <taxon>Flavobacteriales</taxon>
        <taxon>Flavobacteriaceae</taxon>
        <taxon>Capnocytophaga</taxon>
    </lineage>
</organism>
<keyword evidence="5 6" id="KW-0949">S-adenosyl-L-methionine</keyword>
<dbReference type="InterPro" id="IPR050078">
    <property type="entry name" value="Ribosomal_L11_MeTrfase_PrmA"/>
</dbReference>
<dbReference type="Pfam" id="PF06325">
    <property type="entry name" value="PrmA"/>
    <property type="match status" value="1"/>
</dbReference>
<accession>A0ABS3PZV3</accession>
<dbReference type="InterPro" id="IPR004498">
    <property type="entry name" value="Ribosomal_PrmA_MeTrfase"/>
</dbReference>
<dbReference type="HAMAP" id="MF_00735">
    <property type="entry name" value="Methyltr_PrmA"/>
    <property type="match status" value="1"/>
</dbReference>
<dbReference type="InterPro" id="IPR029063">
    <property type="entry name" value="SAM-dependent_MTases_sf"/>
</dbReference>
<comment type="similarity">
    <text evidence="1 6">Belongs to the methyltransferase superfamily. PrmA family.</text>
</comment>
<dbReference type="GO" id="GO:0005840">
    <property type="term" value="C:ribosome"/>
    <property type="evidence" value="ECO:0007669"/>
    <property type="project" value="UniProtKB-KW"/>
</dbReference>
<dbReference type="GO" id="GO:0032259">
    <property type="term" value="P:methylation"/>
    <property type="evidence" value="ECO:0007669"/>
    <property type="project" value="UniProtKB-KW"/>
</dbReference>
<comment type="caution">
    <text evidence="7">The sequence shown here is derived from an EMBL/GenBank/DDBJ whole genome shotgun (WGS) entry which is preliminary data.</text>
</comment>
<sequence length="279" mass="31604">MNYVEYDFTITPTSETAAEILVAELAEVGFESFVDTERGLLAYVQEPLWHKDILNDIYLLQNSDYHITYSYKTIQQVNWNEEWEKNFSPITVGDLCTVRATFHEAANTPYEIIIDPKMSFGTGHHETTYMMLQFLLKEDLSHKKVLDMGCGTSVLAIMAEKRGATDVTAIDIDEWCVENSAENIARNACKHIQVLLGDASALAQFNHFDFIIANINRNILLSDIPLYSNVLADEGILLLSGFYESDMPAIVEKAKECGLSFVENIERNNWVAVKLKKTK</sequence>
<gene>
    <name evidence="6 7" type="primary">prmA</name>
    <name evidence="7" type="ORF">J4N46_10730</name>
</gene>
<comment type="subcellular location">
    <subcellularLocation>
        <location evidence="6">Cytoplasm</location>
    </subcellularLocation>
</comment>
<dbReference type="RefSeq" id="WP_208059284.1">
    <property type="nucleotide sequence ID" value="NZ_CAUQMC010000020.1"/>
</dbReference>
<keyword evidence="3 6" id="KW-0489">Methyltransferase</keyword>
<evidence type="ECO:0000256" key="2">
    <source>
        <dbReference type="ARBA" id="ARBA00022490"/>
    </source>
</evidence>
<comment type="function">
    <text evidence="6">Methylates ribosomal protein L11.</text>
</comment>
<evidence type="ECO:0000256" key="1">
    <source>
        <dbReference type="ARBA" id="ARBA00009741"/>
    </source>
</evidence>
<dbReference type="EMBL" id="JAGDYP010000008">
    <property type="protein sequence ID" value="MBO1884872.1"/>
    <property type="molecule type" value="Genomic_DNA"/>
</dbReference>
<evidence type="ECO:0000256" key="4">
    <source>
        <dbReference type="ARBA" id="ARBA00022679"/>
    </source>
</evidence>
<dbReference type="PANTHER" id="PTHR43648">
    <property type="entry name" value="ELECTRON TRANSFER FLAVOPROTEIN BETA SUBUNIT LYSINE METHYLTRANSFERASE"/>
    <property type="match status" value="1"/>
</dbReference>
<keyword evidence="7" id="KW-0687">Ribonucleoprotein</keyword>
<dbReference type="NCBIfam" id="NF001785">
    <property type="entry name" value="PRK00517.2-2"/>
    <property type="match status" value="1"/>
</dbReference>
<proteinExistence type="inferred from homology"/>
<dbReference type="PANTHER" id="PTHR43648:SF1">
    <property type="entry name" value="ELECTRON TRANSFER FLAVOPROTEIN BETA SUBUNIT LYSINE METHYLTRANSFERASE"/>
    <property type="match status" value="1"/>
</dbReference>
<dbReference type="CDD" id="cd02440">
    <property type="entry name" value="AdoMet_MTases"/>
    <property type="match status" value="1"/>
</dbReference>
<dbReference type="EC" id="2.1.1.-" evidence="6"/>
<evidence type="ECO:0000313" key="8">
    <source>
        <dbReference type="Proteomes" id="UP000681610"/>
    </source>
</evidence>
<evidence type="ECO:0000256" key="5">
    <source>
        <dbReference type="ARBA" id="ARBA00022691"/>
    </source>
</evidence>
<evidence type="ECO:0000256" key="6">
    <source>
        <dbReference type="HAMAP-Rule" id="MF_00735"/>
    </source>
</evidence>
<feature type="binding site" evidence="6">
    <location>
        <position position="149"/>
    </location>
    <ligand>
        <name>S-adenosyl-L-methionine</name>
        <dbReference type="ChEBI" id="CHEBI:59789"/>
    </ligand>
</feature>
<keyword evidence="2 6" id="KW-0963">Cytoplasm</keyword>
<keyword evidence="4 6" id="KW-0808">Transferase</keyword>
<comment type="catalytic activity">
    <reaction evidence="6">
        <text>L-lysyl-[protein] + 3 S-adenosyl-L-methionine = N(6),N(6),N(6)-trimethyl-L-lysyl-[protein] + 3 S-adenosyl-L-homocysteine + 3 H(+)</text>
        <dbReference type="Rhea" id="RHEA:54192"/>
        <dbReference type="Rhea" id="RHEA-COMP:9752"/>
        <dbReference type="Rhea" id="RHEA-COMP:13826"/>
        <dbReference type="ChEBI" id="CHEBI:15378"/>
        <dbReference type="ChEBI" id="CHEBI:29969"/>
        <dbReference type="ChEBI" id="CHEBI:57856"/>
        <dbReference type="ChEBI" id="CHEBI:59789"/>
        <dbReference type="ChEBI" id="CHEBI:61961"/>
    </reaction>
</comment>
<keyword evidence="7" id="KW-0689">Ribosomal protein</keyword>
<feature type="binding site" evidence="6">
    <location>
        <position position="128"/>
    </location>
    <ligand>
        <name>S-adenosyl-L-methionine</name>
        <dbReference type="ChEBI" id="CHEBI:59789"/>
    </ligand>
</feature>
<evidence type="ECO:0000313" key="7">
    <source>
        <dbReference type="EMBL" id="MBO1884872.1"/>
    </source>
</evidence>
<dbReference type="GO" id="GO:0008168">
    <property type="term" value="F:methyltransferase activity"/>
    <property type="evidence" value="ECO:0007669"/>
    <property type="project" value="UniProtKB-KW"/>
</dbReference>
<feature type="binding site" evidence="6">
    <location>
        <position position="214"/>
    </location>
    <ligand>
        <name>S-adenosyl-L-methionine</name>
        <dbReference type="ChEBI" id="CHEBI:59789"/>
    </ligand>
</feature>
<protein>
    <recommendedName>
        <fullName evidence="6">Ribosomal protein L11 methyltransferase</fullName>
        <shortName evidence="6">L11 Mtase</shortName>
        <ecNumber evidence="6">2.1.1.-</ecNumber>
    </recommendedName>
</protein>
<feature type="binding site" evidence="6">
    <location>
        <position position="171"/>
    </location>
    <ligand>
        <name>S-adenosyl-L-methionine</name>
        <dbReference type="ChEBI" id="CHEBI:59789"/>
    </ligand>
</feature>
<name>A0ABS3PZV3_9FLAO</name>
<evidence type="ECO:0000256" key="3">
    <source>
        <dbReference type="ARBA" id="ARBA00022603"/>
    </source>
</evidence>
<dbReference type="Proteomes" id="UP000681610">
    <property type="component" value="Unassembled WGS sequence"/>
</dbReference>
<dbReference type="SUPFAM" id="SSF53335">
    <property type="entry name" value="S-adenosyl-L-methionine-dependent methyltransferases"/>
    <property type="match status" value="1"/>
</dbReference>
<dbReference type="Gene3D" id="3.40.50.150">
    <property type="entry name" value="Vaccinia Virus protein VP39"/>
    <property type="match status" value="1"/>
</dbReference>